<proteinExistence type="predicted"/>
<sequence length="288" mass="31112">MIMEDGFAALSKIVSEREREIVAHWRQLLGAASGGTGRIKDAEVEKQCRDFLSAFAAGLSAGATIATDPAFASTRDLLGEVSRSRANQGFTPTETATFVFSLKEPLFEQVRTSYPDDAARVASLGWDMTQILDQLGLYTMEVYQRSREDVVRRQQDEIAELSTPVVKLWEGILALPLIGTLDSARTQVVMENLLQAIVDQSADLAIIDITGVPTVDTLVAQHLLKTIAAARLMGADCIVSGIRPQIAQTMVHLGVELDVVSKATLADALALAFQRTGRTVVRKAAAKG</sequence>
<dbReference type="InterPro" id="IPR025751">
    <property type="entry name" value="RsbRD_N_dom"/>
</dbReference>
<accession>A0A974NYL9</accession>
<dbReference type="SUPFAM" id="SSF52091">
    <property type="entry name" value="SpoIIaa-like"/>
    <property type="match status" value="1"/>
</dbReference>
<dbReference type="Pfam" id="PF01740">
    <property type="entry name" value="STAS"/>
    <property type="match status" value="1"/>
</dbReference>
<evidence type="ECO:0000259" key="2">
    <source>
        <dbReference type="PROSITE" id="PS50801"/>
    </source>
</evidence>
<organism evidence="3 4">
    <name type="scientific">Sphingomonas aliaeris</name>
    <dbReference type="NCBI Taxonomy" id="2759526"/>
    <lineage>
        <taxon>Bacteria</taxon>
        <taxon>Pseudomonadati</taxon>
        <taxon>Pseudomonadota</taxon>
        <taxon>Alphaproteobacteria</taxon>
        <taxon>Sphingomonadales</taxon>
        <taxon>Sphingomonadaceae</taxon>
        <taxon>Sphingomonas</taxon>
    </lineage>
</organism>
<geneLocation type="plasmid" evidence="3 4">
    <name>punnamed2</name>
</geneLocation>
<feature type="domain" description="STAS" evidence="2">
    <location>
        <begin position="162"/>
        <end position="276"/>
    </location>
</feature>
<dbReference type="InterPro" id="IPR002645">
    <property type="entry name" value="STAS_dom"/>
</dbReference>
<dbReference type="Gene3D" id="3.30.750.24">
    <property type="entry name" value="STAS domain"/>
    <property type="match status" value="1"/>
</dbReference>
<keyword evidence="1" id="KW-0597">Phosphoprotein</keyword>
<dbReference type="EMBL" id="CP061037">
    <property type="protein sequence ID" value="QQV79484.1"/>
    <property type="molecule type" value="Genomic_DNA"/>
</dbReference>
<dbReference type="Proteomes" id="UP000595894">
    <property type="component" value="Plasmid punnamed2"/>
</dbReference>
<protein>
    <submittedName>
        <fullName evidence="3">STAS domain-containing protein</fullName>
    </submittedName>
</protein>
<dbReference type="PANTHER" id="PTHR33745">
    <property type="entry name" value="RSBT ANTAGONIST PROTEIN RSBS-RELATED"/>
    <property type="match status" value="1"/>
</dbReference>
<evidence type="ECO:0000256" key="1">
    <source>
        <dbReference type="ARBA" id="ARBA00022553"/>
    </source>
</evidence>
<keyword evidence="3" id="KW-0614">Plasmid</keyword>
<dbReference type="AlphaFoldDB" id="A0A974NYL9"/>
<dbReference type="Pfam" id="PF14361">
    <property type="entry name" value="RsbRD_N"/>
    <property type="match status" value="1"/>
</dbReference>
<dbReference type="KEGG" id="sari:H5J25_19770"/>
<gene>
    <name evidence="3" type="ORF">H5J25_19770</name>
</gene>
<evidence type="ECO:0000313" key="4">
    <source>
        <dbReference type="Proteomes" id="UP000595894"/>
    </source>
</evidence>
<dbReference type="InterPro" id="IPR051932">
    <property type="entry name" value="Bact_StressResp_Reg"/>
</dbReference>
<dbReference type="RefSeq" id="WP_202096750.1">
    <property type="nucleotide sequence ID" value="NZ_CP061037.1"/>
</dbReference>
<dbReference type="PROSITE" id="PS50801">
    <property type="entry name" value="STAS"/>
    <property type="match status" value="1"/>
</dbReference>
<name>A0A974NYL9_9SPHN</name>
<evidence type="ECO:0000313" key="3">
    <source>
        <dbReference type="EMBL" id="QQV79484.1"/>
    </source>
</evidence>
<dbReference type="PANTHER" id="PTHR33745:SF3">
    <property type="entry name" value="RSBT CO-ANTAGONIST PROTEIN RSBRC"/>
    <property type="match status" value="1"/>
</dbReference>
<reference evidence="4" key="1">
    <citation type="submission" date="2020-09" db="EMBL/GenBank/DDBJ databases">
        <title>Sphingomonas sp., a new species isolated from pork steak.</title>
        <authorList>
            <person name="Heidler von Heilborn D."/>
        </authorList>
    </citation>
    <scope>NUCLEOTIDE SEQUENCE [LARGE SCALE GENOMIC DNA]</scope>
    <source>
        <plasmid evidence="4">punnamed2</plasmid>
    </source>
</reference>
<dbReference type="CDD" id="cd07041">
    <property type="entry name" value="STAS_RsbR_RsbS_like"/>
    <property type="match status" value="1"/>
</dbReference>
<keyword evidence="4" id="KW-1185">Reference proteome</keyword>
<dbReference type="InterPro" id="IPR036513">
    <property type="entry name" value="STAS_dom_sf"/>
</dbReference>